<comment type="caution">
    <text evidence="2">The sequence shown here is derived from an EMBL/GenBank/DDBJ whole genome shotgun (WGS) entry which is preliminary data.</text>
</comment>
<dbReference type="RefSeq" id="WP_106322372.1">
    <property type="nucleotide sequence ID" value="NZ_BOMO01000051.1"/>
</dbReference>
<sequence length="115" mass="12923">MTDWDHGLHEGPPGFDRPGDNRTDDELRELLFDAVPELSESDRLALFDRTFDPATPDPLFDVIADGDLGGADLFDAGDVSYPWVEPDPHVEPVVEPEPDPEPWTDHVEPFAWEDL</sequence>
<proteinExistence type="predicted"/>
<evidence type="ECO:0000313" key="3">
    <source>
        <dbReference type="Proteomes" id="UP000239415"/>
    </source>
</evidence>
<protein>
    <submittedName>
        <fullName evidence="2">Uncharacterized protein</fullName>
    </submittedName>
</protein>
<accession>A0A2T0K8N3</accession>
<dbReference type="Proteomes" id="UP000239415">
    <property type="component" value="Unassembled WGS sequence"/>
</dbReference>
<evidence type="ECO:0000313" key="2">
    <source>
        <dbReference type="EMBL" id="PRX19432.1"/>
    </source>
</evidence>
<dbReference type="EMBL" id="PVMZ01000010">
    <property type="protein sequence ID" value="PRX19432.1"/>
    <property type="molecule type" value="Genomic_DNA"/>
</dbReference>
<reference evidence="2 3" key="1">
    <citation type="submission" date="2018-03" db="EMBL/GenBank/DDBJ databases">
        <title>Genomic Encyclopedia of Archaeal and Bacterial Type Strains, Phase II (KMG-II): from individual species to whole genera.</title>
        <authorList>
            <person name="Goeker M."/>
        </authorList>
    </citation>
    <scope>NUCLEOTIDE SEQUENCE [LARGE SCALE GENOMIC DNA]</scope>
    <source>
        <strain evidence="2 3">DSM 43146</strain>
    </source>
</reference>
<keyword evidence="3" id="KW-1185">Reference proteome</keyword>
<organism evidence="2 3">
    <name type="scientific">Actinoplanes italicus</name>
    <dbReference type="NCBI Taxonomy" id="113567"/>
    <lineage>
        <taxon>Bacteria</taxon>
        <taxon>Bacillati</taxon>
        <taxon>Actinomycetota</taxon>
        <taxon>Actinomycetes</taxon>
        <taxon>Micromonosporales</taxon>
        <taxon>Micromonosporaceae</taxon>
        <taxon>Actinoplanes</taxon>
    </lineage>
</organism>
<feature type="region of interest" description="Disordered" evidence="1">
    <location>
        <begin position="1"/>
        <end position="23"/>
    </location>
</feature>
<gene>
    <name evidence="2" type="ORF">CLV67_110184</name>
</gene>
<feature type="region of interest" description="Disordered" evidence="1">
    <location>
        <begin position="79"/>
        <end position="115"/>
    </location>
</feature>
<evidence type="ECO:0000256" key="1">
    <source>
        <dbReference type="SAM" id="MobiDB-lite"/>
    </source>
</evidence>
<name>A0A2T0K8N3_9ACTN</name>
<dbReference type="AlphaFoldDB" id="A0A2T0K8N3"/>